<comment type="similarity">
    <text evidence="2">Belongs to the glycosyltransferase 47 family.</text>
</comment>
<protein>
    <recommendedName>
        <fullName evidence="6">Exostosin GT47 domain-containing protein</fullName>
    </recommendedName>
</protein>
<dbReference type="GO" id="GO:0000139">
    <property type="term" value="C:Golgi membrane"/>
    <property type="evidence" value="ECO:0007669"/>
    <property type="project" value="UniProtKB-SubCell"/>
</dbReference>
<proteinExistence type="inferred from homology"/>
<dbReference type="AlphaFoldDB" id="A0A9D4ZPX2"/>
<evidence type="ECO:0000256" key="5">
    <source>
        <dbReference type="SAM" id="Phobius"/>
    </source>
</evidence>
<dbReference type="Proteomes" id="UP000886520">
    <property type="component" value="Chromosome 2"/>
</dbReference>
<dbReference type="GO" id="GO:0016757">
    <property type="term" value="F:glycosyltransferase activity"/>
    <property type="evidence" value="ECO:0007669"/>
    <property type="project" value="InterPro"/>
</dbReference>
<evidence type="ECO:0000256" key="4">
    <source>
        <dbReference type="ARBA" id="ARBA00023034"/>
    </source>
</evidence>
<keyword evidence="5" id="KW-0812">Transmembrane</keyword>
<evidence type="ECO:0000313" key="8">
    <source>
        <dbReference type="Proteomes" id="UP000886520"/>
    </source>
</evidence>
<accession>A0A9D4ZPX2</accession>
<evidence type="ECO:0000313" key="7">
    <source>
        <dbReference type="EMBL" id="KAI5081592.1"/>
    </source>
</evidence>
<evidence type="ECO:0000256" key="1">
    <source>
        <dbReference type="ARBA" id="ARBA00004323"/>
    </source>
</evidence>
<keyword evidence="4" id="KW-0333">Golgi apparatus</keyword>
<feature type="domain" description="Exostosin GT47" evidence="6">
    <location>
        <begin position="105"/>
        <end position="470"/>
    </location>
</feature>
<dbReference type="InterPro" id="IPR040911">
    <property type="entry name" value="Exostosin_GT47"/>
</dbReference>
<dbReference type="InterPro" id="IPR004263">
    <property type="entry name" value="Exostosin"/>
</dbReference>
<reference evidence="7" key="1">
    <citation type="submission" date="2021-01" db="EMBL/GenBank/DDBJ databases">
        <title>Adiantum capillus-veneris genome.</title>
        <authorList>
            <person name="Fang Y."/>
            <person name="Liao Q."/>
        </authorList>
    </citation>
    <scope>NUCLEOTIDE SEQUENCE</scope>
    <source>
        <strain evidence="7">H3</strain>
        <tissue evidence="7">Leaf</tissue>
    </source>
</reference>
<name>A0A9D4ZPX2_ADICA</name>
<organism evidence="7 8">
    <name type="scientific">Adiantum capillus-veneris</name>
    <name type="common">Maidenhair fern</name>
    <dbReference type="NCBI Taxonomy" id="13818"/>
    <lineage>
        <taxon>Eukaryota</taxon>
        <taxon>Viridiplantae</taxon>
        <taxon>Streptophyta</taxon>
        <taxon>Embryophyta</taxon>
        <taxon>Tracheophyta</taxon>
        <taxon>Polypodiopsida</taxon>
        <taxon>Polypodiidae</taxon>
        <taxon>Polypodiales</taxon>
        <taxon>Pteridineae</taxon>
        <taxon>Pteridaceae</taxon>
        <taxon>Vittarioideae</taxon>
        <taxon>Adiantum</taxon>
    </lineage>
</organism>
<dbReference type="Pfam" id="PF03016">
    <property type="entry name" value="Exostosin_GT47"/>
    <property type="match status" value="1"/>
</dbReference>
<keyword evidence="8" id="KW-1185">Reference proteome</keyword>
<sequence>MGFNQCSPPNKKLDVAQAKLNCRRYHPASMKIPSSSCCRAWMLSCTGCLLLCLIAVLFLQTTNMGSPISHSEGLSSANLLKMIQDNVLYKHTDGDAGHHVMNEECRGRYVYMYEVPAQFNADVAHECTIAGRGPCTEAWGCLYCGGLENEGIGLQVPNQTEDGNYTLISQNGYKYNYSIRLRPADAWYRTHQFSLEVVFHAKMRKYECLTRDVDKANAFYVPFYAGQVAAVSMKCNIMQLRDRRVNRFLGWLTSQDTWRHTTGQRHFMVLGRQPFDMNRTITANMWGLPITTQPELANLTFLWWEKAFSNSIHEIGIPYPTSFHPSSDAQLKVWQDEIKGAKREWLVSYLGSARRRFRHESTLHFRQELKRQCDQEKEKCRFMDCTLRYTEWQVPCESEPEIVTLEFSNAVFCLQPEGDTPTRKSIFDSVIAGCIPAVFTNLTAHLQYHDGYLPQDPSLYSVFLNKDEIALSKYNFVQELAKIPADRVRRMQETIRDYILPRIIFTLPVSSVSFLDAFDIALQQLFSNFTSSDST</sequence>
<dbReference type="OrthoDB" id="1924787at2759"/>
<evidence type="ECO:0000259" key="6">
    <source>
        <dbReference type="Pfam" id="PF03016"/>
    </source>
</evidence>
<keyword evidence="5" id="KW-1133">Transmembrane helix</keyword>
<comment type="subcellular location">
    <subcellularLocation>
        <location evidence="1">Golgi apparatus membrane</location>
        <topology evidence="1">Single-pass type II membrane protein</topology>
    </subcellularLocation>
</comment>
<evidence type="ECO:0000256" key="2">
    <source>
        <dbReference type="ARBA" id="ARBA00010271"/>
    </source>
</evidence>
<dbReference type="EMBL" id="JABFUD020000003">
    <property type="protein sequence ID" value="KAI5081592.1"/>
    <property type="molecule type" value="Genomic_DNA"/>
</dbReference>
<evidence type="ECO:0000256" key="3">
    <source>
        <dbReference type="ARBA" id="ARBA00022968"/>
    </source>
</evidence>
<gene>
    <name evidence="7" type="ORF">GOP47_0001335</name>
</gene>
<comment type="caution">
    <text evidence="7">The sequence shown here is derived from an EMBL/GenBank/DDBJ whole genome shotgun (WGS) entry which is preliminary data.</text>
</comment>
<keyword evidence="3" id="KW-0735">Signal-anchor</keyword>
<keyword evidence="5" id="KW-0472">Membrane</keyword>
<dbReference type="PANTHER" id="PTHR11062:SF375">
    <property type="entry name" value="EXOSTOSIN GT47 DOMAIN-CONTAINING PROTEIN"/>
    <property type="match status" value="1"/>
</dbReference>
<feature type="transmembrane region" description="Helical" evidence="5">
    <location>
        <begin position="40"/>
        <end position="59"/>
    </location>
</feature>
<dbReference type="PANTHER" id="PTHR11062">
    <property type="entry name" value="EXOSTOSIN HEPARAN SULFATE GLYCOSYLTRANSFERASE -RELATED"/>
    <property type="match status" value="1"/>
</dbReference>